<gene>
    <name evidence="4" type="ORF">EDD63_13626</name>
    <name evidence="3" type="ORF">EDD63_1371</name>
    <name evidence="2" type="ORF">EDD63_14515</name>
    <name evidence="1" type="ORF">EDD63_1581</name>
</gene>
<evidence type="ECO:0000313" key="1">
    <source>
        <dbReference type="EMBL" id="TDW09823.1"/>
    </source>
</evidence>
<protein>
    <submittedName>
        <fullName evidence="4">Uncharacterized protein</fullName>
    </submittedName>
</protein>
<keyword evidence="5" id="KW-1185">Reference proteome</keyword>
<evidence type="ECO:0000313" key="2">
    <source>
        <dbReference type="EMBL" id="TDW13187.1"/>
    </source>
</evidence>
<sequence length="30" mass="3371">MVTILNIIFTISIMNLNPRLDNLGGHFILS</sequence>
<evidence type="ECO:0000313" key="5">
    <source>
        <dbReference type="Proteomes" id="UP000294743"/>
    </source>
</evidence>
<name>A0A4R7ZBV9_9FIRM</name>
<accession>A0A4R7ZBV9</accession>
<dbReference type="Proteomes" id="UP000294743">
    <property type="component" value="Unassembled WGS sequence"/>
</dbReference>
<reference evidence="4 5" key="1">
    <citation type="submission" date="2019-03" db="EMBL/GenBank/DDBJ databases">
        <title>Genomic Encyclopedia of Type Strains, Phase IV (KMG-IV): sequencing the most valuable type-strain genomes for metagenomic binning, comparative biology and taxonomic classification.</title>
        <authorList>
            <person name="Goeker M."/>
        </authorList>
    </citation>
    <scope>NUCLEOTIDE SEQUENCE [LARGE SCALE GENOMIC DNA]</scope>
    <source>
        <strain evidence="4 5">DSM 28867</strain>
    </source>
</reference>
<dbReference type="EMBL" id="SODD01000045">
    <property type="protein sequence ID" value="TDW13187.1"/>
    <property type="molecule type" value="Genomic_DNA"/>
</dbReference>
<comment type="caution">
    <text evidence="4">The sequence shown here is derived from an EMBL/GenBank/DDBJ whole genome shotgun (WGS) entry which is preliminary data.</text>
</comment>
<dbReference type="EMBL" id="SODD01000037">
    <property type="protein sequence ID" value="TDW14602.1"/>
    <property type="molecule type" value="Genomic_DNA"/>
</dbReference>
<proteinExistence type="predicted"/>
<dbReference type="EMBL" id="SODD01000058">
    <property type="protein sequence ID" value="TDW09823.1"/>
    <property type="molecule type" value="Genomic_DNA"/>
</dbReference>
<organism evidence="4 5">
    <name type="scientific">Breznakia blatticola</name>
    <dbReference type="NCBI Taxonomy" id="1754012"/>
    <lineage>
        <taxon>Bacteria</taxon>
        <taxon>Bacillati</taxon>
        <taxon>Bacillota</taxon>
        <taxon>Erysipelotrichia</taxon>
        <taxon>Erysipelotrichales</taxon>
        <taxon>Erysipelotrichaceae</taxon>
        <taxon>Breznakia</taxon>
    </lineage>
</organism>
<dbReference type="AlphaFoldDB" id="A0A4R7ZBV9"/>
<evidence type="ECO:0000313" key="3">
    <source>
        <dbReference type="EMBL" id="TDW14602.1"/>
    </source>
</evidence>
<dbReference type="EMBL" id="SODD01000036">
    <property type="protein sequence ID" value="TDW14652.1"/>
    <property type="molecule type" value="Genomic_DNA"/>
</dbReference>
<evidence type="ECO:0000313" key="4">
    <source>
        <dbReference type="EMBL" id="TDW14652.1"/>
    </source>
</evidence>